<organism evidence="3 4">
    <name type="scientific">Methylopila musalis</name>
    <dbReference type="NCBI Taxonomy" id="1134781"/>
    <lineage>
        <taxon>Bacteria</taxon>
        <taxon>Pseudomonadati</taxon>
        <taxon>Pseudomonadota</taxon>
        <taxon>Alphaproteobacteria</taxon>
        <taxon>Hyphomicrobiales</taxon>
        <taxon>Methylopilaceae</taxon>
        <taxon>Methylopila</taxon>
    </lineage>
</organism>
<proteinExistence type="predicted"/>
<feature type="compositionally biased region" description="Basic and acidic residues" evidence="1">
    <location>
        <begin position="61"/>
        <end position="72"/>
    </location>
</feature>
<dbReference type="RefSeq" id="WP_378775107.1">
    <property type="nucleotide sequence ID" value="NZ_JBHTMX010000046.1"/>
</dbReference>
<feature type="region of interest" description="Disordered" evidence="1">
    <location>
        <begin position="61"/>
        <end position="89"/>
    </location>
</feature>
<name>A0ABW3Z6H4_9HYPH</name>
<dbReference type="EMBL" id="JBHTMX010000046">
    <property type="protein sequence ID" value="MFD1331873.1"/>
    <property type="molecule type" value="Genomic_DNA"/>
</dbReference>
<evidence type="ECO:0000259" key="2">
    <source>
        <dbReference type="Pfam" id="PF13717"/>
    </source>
</evidence>
<protein>
    <submittedName>
        <fullName evidence="3">MJ0042-type zinc finger domain-containing protein</fullName>
    </submittedName>
</protein>
<gene>
    <name evidence="3" type="ORF">ACFQ4O_07650</name>
</gene>
<reference evidence="4" key="1">
    <citation type="journal article" date="2019" name="Int. J. Syst. Evol. Microbiol.">
        <title>The Global Catalogue of Microorganisms (GCM) 10K type strain sequencing project: providing services to taxonomists for standard genome sequencing and annotation.</title>
        <authorList>
            <consortium name="The Broad Institute Genomics Platform"/>
            <consortium name="The Broad Institute Genome Sequencing Center for Infectious Disease"/>
            <person name="Wu L."/>
            <person name="Ma J."/>
        </authorList>
    </citation>
    <scope>NUCLEOTIDE SEQUENCE [LARGE SCALE GENOMIC DNA]</scope>
    <source>
        <strain evidence="4">CCUG 61696</strain>
    </source>
</reference>
<feature type="domain" description="Zinc finger/thioredoxin putative" evidence="2">
    <location>
        <begin position="1"/>
        <end position="35"/>
    </location>
</feature>
<comment type="caution">
    <text evidence="3">The sequence shown here is derived from an EMBL/GenBank/DDBJ whole genome shotgun (WGS) entry which is preliminary data.</text>
</comment>
<evidence type="ECO:0000313" key="3">
    <source>
        <dbReference type="EMBL" id="MFD1331873.1"/>
    </source>
</evidence>
<feature type="non-terminal residue" evidence="3">
    <location>
        <position position="89"/>
    </location>
</feature>
<evidence type="ECO:0000313" key="4">
    <source>
        <dbReference type="Proteomes" id="UP001597171"/>
    </source>
</evidence>
<dbReference type="Pfam" id="PF13717">
    <property type="entry name" value="Zn_ribbon_4"/>
    <property type="match status" value="1"/>
</dbReference>
<sequence>MLIVCPNCAATYRLAPAALGAGRPVRCARCKTEWFAQGAGDADAAPAEAIPPIDDDDVIDAHAQERGHDHPAPPEAEAFAPPAAPKRRP</sequence>
<dbReference type="NCBIfam" id="TIGR02098">
    <property type="entry name" value="MJ0042_CXXC"/>
    <property type="match status" value="1"/>
</dbReference>
<keyword evidence="4" id="KW-1185">Reference proteome</keyword>
<accession>A0ABW3Z6H4</accession>
<dbReference type="InterPro" id="IPR011723">
    <property type="entry name" value="Znf/thioredoxin_put"/>
</dbReference>
<dbReference type="Gene3D" id="2.30.30.380">
    <property type="entry name" value="Zn-finger domain of Sec23/24"/>
    <property type="match status" value="1"/>
</dbReference>
<evidence type="ECO:0000256" key="1">
    <source>
        <dbReference type="SAM" id="MobiDB-lite"/>
    </source>
</evidence>
<dbReference type="Proteomes" id="UP001597171">
    <property type="component" value="Unassembled WGS sequence"/>
</dbReference>